<feature type="binding site" description="axial binding residue" evidence="9">
    <location>
        <position position="446"/>
    </location>
    <ligand>
        <name>heme</name>
        <dbReference type="ChEBI" id="CHEBI:30413"/>
    </ligand>
    <ligandPart>
        <name>Fe</name>
        <dbReference type="ChEBI" id="CHEBI:18248"/>
    </ligandPart>
</feature>
<dbReference type="Pfam" id="PF00067">
    <property type="entry name" value="p450"/>
    <property type="match status" value="1"/>
</dbReference>
<organism evidence="11 12">
    <name type="scientific">Colletotrichum plurivorum</name>
    <dbReference type="NCBI Taxonomy" id="2175906"/>
    <lineage>
        <taxon>Eukaryota</taxon>
        <taxon>Fungi</taxon>
        <taxon>Dikarya</taxon>
        <taxon>Ascomycota</taxon>
        <taxon>Pezizomycotina</taxon>
        <taxon>Sordariomycetes</taxon>
        <taxon>Hypocreomycetidae</taxon>
        <taxon>Glomerellales</taxon>
        <taxon>Glomerellaceae</taxon>
        <taxon>Colletotrichum</taxon>
        <taxon>Colletotrichum orchidearum species complex</taxon>
    </lineage>
</organism>
<keyword evidence="7 9" id="KW-0408">Iron</keyword>
<dbReference type="GO" id="GO:0051213">
    <property type="term" value="F:dioxygenase activity"/>
    <property type="evidence" value="ECO:0007669"/>
    <property type="project" value="UniProtKB-KW"/>
</dbReference>
<evidence type="ECO:0000256" key="2">
    <source>
        <dbReference type="ARBA" id="ARBA00004167"/>
    </source>
</evidence>
<keyword evidence="6 10" id="KW-0560">Oxidoreductase</keyword>
<protein>
    <submittedName>
        <fullName evidence="11">Alpha-ketoglutarate dependent xanthine dioxygenase</fullName>
    </submittedName>
</protein>
<dbReference type="PANTHER" id="PTHR46206:SF6">
    <property type="entry name" value="CYTOCHROME P450 MONOOXYGENASE AN1598-RELATED"/>
    <property type="match status" value="1"/>
</dbReference>
<comment type="caution">
    <text evidence="11">The sequence shown here is derived from an EMBL/GenBank/DDBJ whole genome shotgun (WGS) entry which is preliminary data.</text>
</comment>
<evidence type="ECO:0000256" key="5">
    <source>
        <dbReference type="ARBA" id="ARBA00022723"/>
    </source>
</evidence>
<comment type="subcellular location">
    <subcellularLocation>
        <location evidence="2">Membrane</location>
        <topology evidence="2">Single-pass membrane protein</topology>
    </subcellularLocation>
</comment>
<dbReference type="GO" id="GO:0005506">
    <property type="term" value="F:iron ion binding"/>
    <property type="evidence" value="ECO:0007669"/>
    <property type="project" value="InterPro"/>
</dbReference>
<dbReference type="GO" id="GO:0016705">
    <property type="term" value="F:oxidoreductase activity, acting on paired donors, with incorporation or reduction of molecular oxygen"/>
    <property type="evidence" value="ECO:0007669"/>
    <property type="project" value="InterPro"/>
</dbReference>
<dbReference type="CDD" id="cd11041">
    <property type="entry name" value="CYP503A1-like"/>
    <property type="match status" value="1"/>
</dbReference>
<evidence type="ECO:0000313" key="12">
    <source>
        <dbReference type="Proteomes" id="UP000654918"/>
    </source>
</evidence>
<sequence length="520" mass="59076">MIDETPFILFAAFLRKQSYPLGWVLVSAVLLTATFLARRDVGNKQKLSLPVVGKTTDRDVRAALEEGQRLYPGKAFALPSQPPIVILPHRLINKLKSAPESQLSADKEVCRRGLGQYTDLGTPMPDMFNAIKVDLTRHVRDLVPVLQEEVAYAFDKSLGSDDGEEWKEVTAFSFIKRIVTILNAVAFVGRDLARNEEWQDLAYNYSNDLRRAFDALNRWHPWLRPFVHPFIFRHIGFSDRRRRAADLLQPLLAQGEDDASQFPTLMNFIRKRLGFRRSQDKALFARMQLRAALASSDTVAQALTNAVFDIASMPEHIEPLRKELYLVTSKLPKGVWDMSMLRSMSRMDSLLRESARVYAPFLVAMGRMTTSPLHLDDGTVVPKDTTVYFDMYHNHKSPEVQHGTDTTKYDGFRFSELRDKEELPNKYLAATTGPDNLPFGHGAHSCPGRFFAVAEMKVVLAHLLLNYDFKISQGGRPETRHWGIAVIMDRNAKMLVRRRTPALPQTILAGSNRRPVIIRS</sequence>
<dbReference type="InterPro" id="IPR036396">
    <property type="entry name" value="Cyt_P450_sf"/>
</dbReference>
<dbReference type="SUPFAM" id="SSF48264">
    <property type="entry name" value="Cytochrome P450"/>
    <property type="match status" value="1"/>
</dbReference>
<dbReference type="InterPro" id="IPR002403">
    <property type="entry name" value="Cyt_P450_E_grp-IV"/>
</dbReference>
<dbReference type="GO" id="GO:0016020">
    <property type="term" value="C:membrane"/>
    <property type="evidence" value="ECO:0007669"/>
    <property type="project" value="UniProtKB-SubCell"/>
</dbReference>
<reference evidence="11" key="1">
    <citation type="journal article" date="2020" name="Phytopathology">
        <title>Genome Sequence Resources of Colletotrichum truncatum, C. plurivorum, C. musicola, and C. sojae: Four Species Pathogenic to Soybean (Glycine max).</title>
        <authorList>
            <person name="Rogerio F."/>
            <person name="Boufleur T.R."/>
            <person name="Ciampi-Guillardi M."/>
            <person name="Sukno S.A."/>
            <person name="Thon M.R."/>
            <person name="Massola Junior N.S."/>
            <person name="Baroncelli R."/>
        </authorList>
    </citation>
    <scope>NUCLEOTIDE SEQUENCE</scope>
    <source>
        <strain evidence="11">LFN00145</strain>
    </source>
</reference>
<dbReference type="PROSITE" id="PS00086">
    <property type="entry name" value="CYTOCHROME_P450"/>
    <property type="match status" value="1"/>
</dbReference>
<dbReference type="GO" id="GO:0020037">
    <property type="term" value="F:heme binding"/>
    <property type="evidence" value="ECO:0007669"/>
    <property type="project" value="InterPro"/>
</dbReference>
<keyword evidence="5 9" id="KW-0479">Metal-binding</keyword>
<dbReference type="InterPro" id="IPR001128">
    <property type="entry name" value="Cyt_P450"/>
</dbReference>
<keyword evidence="11" id="KW-0223">Dioxygenase</keyword>
<evidence type="ECO:0000256" key="1">
    <source>
        <dbReference type="ARBA" id="ARBA00001971"/>
    </source>
</evidence>
<evidence type="ECO:0000256" key="9">
    <source>
        <dbReference type="PIRSR" id="PIRSR602403-1"/>
    </source>
</evidence>
<dbReference type="InterPro" id="IPR017972">
    <property type="entry name" value="Cyt_P450_CS"/>
</dbReference>
<dbReference type="Proteomes" id="UP000654918">
    <property type="component" value="Unassembled WGS sequence"/>
</dbReference>
<dbReference type="Gene3D" id="1.10.630.10">
    <property type="entry name" value="Cytochrome P450"/>
    <property type="match status" value="1"/>
</dbReference>
<gene>
    <name evidence="11" type="ORF">CPLU01_11536</name>
</gene>
<evidence type="ECO:0000256" key="7">
    <source>
        <dbReference type="ARBA" id="ARBA00023004"/>
    </source>
</evidence>
<evidence type="ECO:0000256" key="10">
    <source>
        <dbReference type="RuleBase" id="RU000461"/>
    </source>
</evidence>
<dbReference type="PANTHER" id="PTHR46206">
    <property type="entry name" value="CYTOCHROME P450"/>
    <property type="match status" value="1"/>
</dbReference>
<comment type="similarity">
    <text evidence="3 10">Belongs to the cytochrome P450 family.</text>
</comment>
<name>A0A8H6K1Y3_9PEZI</name>
<dbReference type="PRINTS" id="PR00465">
    <property type="entry name" value="EP450IV"/>
</dbReference>
<comment type="cofactor">
    <cofactor evidence="1 9">
        <name>heme</name>
        <dbReference type="ChEBI" id="CHEBI:30413"/>
    </cofactor>
</comment>
<accession>A0A8H6K1Y3</accession>
<dbReference type="EMBL" id="WIGO01000217">
    <property type="protein sequence ID" value="KAF6823237.1"/>
    <property type="molecule type" value="Genomic_DNA"/>
</dbReference>
<dbReference type="GO" id="GO:0004497">
    <property type="term" value="F:monooxygenase activity"/>
    <property type="evidence" value="ECO:0007669"/>
    <property type="project" value="UniProtKB-KW"/>
</dbReference>
<dbReference type="AlphaFoldDB" id="A0A8H6K1Y3"/>
<evidence type="ECO:0000313" key="11">
    <source>
        <dbReference type="EMBL" id="KAF6823237.1"/>
    </source>
</evidence>
<evidence type="ECO:0000256" key="4">
    <source>
        <dbReference type="ARBA" id="ARBA00022617"/>
    </source>
</evidence>
<keyword evidence="4 9" id="KW-0349">Heme</keyword>
<proteinExistence type="inferred from homology"/>
<evidence type="ECO:0000256" key="3">
    <source>
        <dbReference type="ARBA" id="ARBA00010617"/>
    </source>
</evidence>
<keyword evidence="12" id="KW-1185">Reference proteome</keyword>
<evidence type="ECO:0000256" key="6">
    <source>
        <dbReference type="ARBA" id="ARBA00023002"/>
    </source>
</evidence>
<evidence type="ECO:0000256" key="8">
    <source>
        <dbReference type="ARBA" id="ARBA00023033"/>
    </source>
</evidence>
<keyword evidence="8 10" id="KW-0503">Monooxygenase</keyword>